<evidence type="ECO:0000313" key="4">
    <source>
        <dbReference type="Proteomes" id="UP000076152"/>
    </source>
</evidence>
<evidence type="ECO:0000313" key="3">
    <source>
        <dbReference type="EMBL" id="AMX20182.1"/>
    </source>
</evidence>
<reference evidence="3 4" key="1">
    <citation type="submission" date="2016-04" db="EMBL/GenBank/DDBJ databases">
        <title>Complete genome sequencing of OXA-72 bearing Acinetobacter pittii strain IEC338SC.</title>
        <authorList>
            <person name="Brasiliense D.M."/>
            <person name="Lima K.V."/>
            <person name="Souza C.O."/>
            <person name="Dutra L.G."/>
            <person name="Mamizuka E.M."/>
            <person name="Perez-Chaparro P.J."/>
            <person name="McCulloch J.A."/>
        </authorList>
    </citation>
    <scope>NUCLEOTIDE SEQUENCE [LARGE SCALE GENOMIC DNA]</scope>
    <source>
        <strain evidence="3 4">IEC338SC</strain>
    </source>
</reference>
<evidence type="ECO:0000256" key="1">
    <source>
        <dbReference type="SAM" id="MobiDB-lite"/>
    </source>
</evidence>
<dbReference type="InterPro" id="IPR025129">
    <property type="entry name" value="DUF4055"/>
</dbReference>
<protein>
    <recommendedName>
        <fullName evidence="2">DUF4055 domain-containing protein</fullName>
    </recommendedName>
</protein>
<name>A0AB33BPL9_ACIPI</name>
<feature type="compositionally biased region" description="Low complexity" evidence="1">
    <location>
        <begin position="477"/>
        <end position="493"/>
    </location>
</feature>
<dbReference type="Proteomes" id="UP000076152">
    <property type="component" value="Chromosome"/>
</dbReference>
<organism evidence="3 4">
    <name type="scientific">Acinetobacter pittii</name>
    <name type="common">Acinetobacter genomosp. 3</name>
    <dbReference type="NCBI Taxonomy" id="48296"/>
    <lineage>
        <taxon>Bacteria</taxon>
        <taxon>Pseudomonadati</taxon>
        <taxon>Pseudomonadota</taxon>
        <taxon>Gammaproteobacteria</taxon>
        <taxon>Moraxellales</taxon>
        <taxon>Moraxellaceae</taxon>
        <taxon>Acinetobacter</taxon>
        <taxon>Acinetobacter calcoaceticus/baumannii complex</taxon>
    </lineage>
</organism>
<gene>
    <name evidence="3" type="ORF">IEC338SC_3067</name>
</gene>
<dbReference type="RefSeq" id="WP_063099278.1">
    <property type="nucleotide sequence ID" value="NZ_CP015145.1"/>
</dbReference>
<dbReference type="Pfam" id="PF13264">
    <property type="entry name" value="DUF4055"/>
    <property type="match status" value="1"/>
</dbReference>
<proteinExistence type="predicted"/>
<dbReference type="AlphaFoldDB" id="A0AB33BPL9"/>
<accession>A0AB33BPL9</accession>
<feature type="region of interest" description="Disordered" evidence="1">
    <location>
        <begin position="471"/>
        <end position="493"/>
    </location>
</feature>
<sequence>MTDVTTKHPDYLKNVDLWSKVEDVCEGQHKVKAAKEKYLPRHNKQDNSPEAMAAYDSYLEHAVFYGVTGKTLGSLIGGAFSRLPNFQRPDDLEYLERNANGQGVGIYQIAQASLRHVLKTYRCALYVDYPNVTPSKVRADDYSKQAFPMIHVLPAKSVINWDTIIIGNQKKISLVVIHEEVSSRAQGGFNFEKKDQFRVLRLEEIEGSYVFTIQVYKQNTDGVLTEEPKTIPTDYNGKRWDYIPFTFVGAIDNTPAIESAPLLELADLNLAHYIDSADFQESVYFVGQPQFFMENVDTTMYEIIKKDGLYIGCKNAFPVKLGFAQANPNTLSQTAMEKKWEQMKELGARLVQAGSANKTATEANNDDAVQHSVLSLCTVNISAAITQALRWCAKFAMPNVDSILPEELVFEISKEFSKPQFDNERSKQLYDACVAGKYPFKVWHEYQQTGEFPDYSYEEIQDMLEEEQMNSPMPAYNMNGANNGSNNPTGSVQ</sequence>
<evidence type="ECO:0000259" key="2">
    <source>
        <dbReference type="Pfam" id="PF13264"/>
    </source>
</evidence>
<dbReference type="EMBL" id="CP015145">
    <property type="protein sequence ID" value="AMX20182.1"/>
    <property type="molecule type" value="Genomic_DNA"/>
</dbReference>
<feature type="domain" description="DUF4055" evidence="2">
    <location>
        <begin position="261"/>
        <end position="395"/>
    </location>
</feature>